<dbReference type="Pfam" id="PF04452">
    <property type="entry name" value="Methyltrans_RNA"/>
    <property type="match status" value="1"/>
</dbReference>
<evidence type="ECO:0000313" key="14">
    <source>
        <dbReference type="EMBL" id="AZG68854.1"/>
    </source>
</evidence>
<evidence type="ECO:0000256" key="10">
    <source>
        <dbReference type="ARBA" id="ARBA00025699"/>
    </source>
</evidence>
<comment type="function">
    <text evidence="10 12">Specifically methylates the N3 position of the uracil ring of uridine 1498 (m3U1498) in 16S rRNA. Acts on the fully assembled 30S ribosomal subunit.</text>
</comment>
<dbReference type="CDD" id="cd18084">
    <property type="entry name" value="RsmE-like"/>
    <property type="match status" value="1"/>
</dbReference>
<evidence type="ECO:0000256" key="7">
    <source>
        <dbReference type="ARBA" id="ARBA00022603"/>
    </source>
</evidence>
<evidence type="ECO:0000256" key="1">
    <source>
        <dbReference type="ARBA" id="ARBA00004496"/>
    </source>
</evidence>
<accession>A0A3G8LHL6</accession>
<evidence type="ECO:0000256" key="12">
    <source>
        <dbReference type="PIRNR" id="PIRNR015601"/>
    </source>
</evidence>
<evidence type="ECO:0000256" key="2">
    <source>
        <dbReference type="ARBA" id="ARBA00005528"/>
    </source>
</evidence>
<reference evidence="15 17" key="2">
    <citation type="submission" date="2019-06" db="EMBL/GenBank/DDBJ databases">
        <title>A comparative genomics study of ostrich specific Mycoplasmas.</title>
        <authorList>
            <person name="Botes A."/>
            <person name="Nel T."/>
        </authorList>
    </citation>
    <scope>NUCLEOTIDE SEQUENCE [LARGE SCALE GENOMIC DNA]</scope>
    <source>
        <strain evidence="15 17">Ms01</strain>
    </source>
</reference>
<accession>A0A502M8I8</accession>
<dbReference type="SUPFAM" id="SSF75217">
    <property type="entry name" value="alpha/beta knot"/>
    <property type="match status" value="1"/>
</dbReference>
<evidence type="ECO:0000256" key="11">
    <source>
        <dbReference type="ARBA" id="ARBA00047944"/>
    </source>
</evidence>
<dbReference type="GO" id="GO:0070475">
    <property type="term" value="P:rRNA base methylation"/>
    <property type="evidence" value="ECO:0007669"/>
    <property type="project" value="TreeGrafter"/>
</dbReference>
<dbReference type="InterPro" id="IPR046886">
    <property type="entry name" value="RsmE_MTase_dom"/>
</dbReference>
<evidence type="ECO:0000256" key="5">
    <source>
        <dbReference type="ARBA" id="ARBA00022490"/>
    </source>
</evidence>
<keyword evidence="16" id="KW-1185">Reference proteome</keyword>
<evidence type="ECO:0000256" key="9">
    <source>
        <dbReference type="ARBA" id="ARBA00022691"/>
    </source>
</evidence>
<keyword evidence="5 12" id="KW-0963">Cytoplasm</keyword>
<dbReference type="PANTHER" id="PTHR30027:SF3">
    <property type="entry name" value="16S RRNA (URACIL(1498)-N(3))-METHYLTRANSFERASE"/>
    <property type="match status" value="1"/>
</dbReference>
<dbReference type="AlphaFoldDB" id="A0A3G8LHL6"/>
<proteinExistence type="inferred from homology"/>
<evidence type="ECO:0000313" key="17">
    <source>
        <dbReference type="Proteomes" id="UP000317904"/>
    </source>
</evidence>
<dbReference type="EMBL" id="CP034044">
    <property type="protein sequence ID" value="AZG68854.1"/>
    <property type="molecule type" value="Genomic_DNA"/>
</dbReference>
<dbReference type="KEGG" id="mstr:EGN60_02740"/>
<evidence type="ECO:0000256" key="8">
    <source>
        <dbReference type="ARBA" id="ARBA00022679"/>
    </source>
</evidence>
<dbReference type="Proteomes" id="UP000317904">
    <property type="component" value="Unassembled WGS sequence"/>
</dbReference>
<dbReference type="Gene3D" id="3.40.1280.10">
    <property type="match status" value="1"/>
</dbReference>
<dbReference type="Proteomes" id="UP000275883">
    <property type="component" value="Chromosome"/>
</dbReference>
<organism evidence="14 16">
    <name type="scientific">Mycoplasma struthionis</name>
    <dbReference type="NCBI Taxonomy" id="538220"/>
    <lineage>
        <taxon>Bacteria</taxon>
        <taxon>Bacillati</taxon>
        <taxon>Mycoplasmatota</taxon>
        <taxon>Mollicutes</taxon>
        <taxon>Mycoplasmataceae</taxon>
        <taxon>Mycoplasma</taxon>
    </lineage>
</organism>
<dbReference type="InterPro" id="IPR029028">
    <property type="entry name" value="Alpha/beta_knot_MTases"/>
</dbReference>
<dbReference type="GO" id="GO:0070042">
    <property type="term" value="F:rRNA (uridine-N3-)-methyltransferase activity"/>
    <property type="evidence" value="ECO:0007669"/>
    <property type="project" value="TreeGrafter"/>
</dbReference>
<dbReference type="GO" id="GO:0005737">
    <property type="term" value="C:cytoplasm"/>
    <property type="evidence" value="ECO:0007669"/>
    <property type="project" value="UniProtKB-SubCell"/>
</dbReference>
<evidence type="ECO:0000313" key="16">
    <source>
        <dbReference type="Proteomes" id="UP000275883"/>
    </source>
</evidence>
<comment type="similarity">
    <text evidence="2 12">Belongs to the RNA methyltransferase RsmE family.</text>
</comment>
<evidence type="ECO:0000256" key="6">
    <source>
        <dbReference type="ARBA" id="ARBA00022552"/>
    </source>
</evidence>
<dbReference type="NCBIfam" id="TIGR00046">
    <property type="entry name" value="RsmE family RNA methyltransferase"/>
    <property type="match status" value="1"/>
</dbReference>
<dbReference type="OrthoDB" id="9815641at2"/>
<evidence type="ECO:0000313" key="15">
    <source>
        <dbReference type="EMBL" id="TPI01306.1"/>
    </source>
</evidence>
<reference evidence="14 16" key="1">
    <citation type="submission" date="2018-11" db="EMBL/GenBank/DDBJ databases">
        <title>Genome sequence of Mycoplasma struthionis sp. nov.</title>
        <authorList>
            <person name="Spergser J."/>
        </authorList>
    </citation>
    <scope>NUCLEOTIDE SEQUENCE [LARGE SCALE GENOMIC DNA]</scope>
    <source>
        <strain evidence="14 16">237IA</strain>
    </source>
</reference>
<feature type="domain" description="Ribosomal RNA small subunit methyltransferase E methyltransferase" evidence="13">
    <location>
        <begin position="66"/>
        <end position="219"/>
    </location>
</feature>
<dbReference type="PIRSF" id="PIRSF015601">
    <property type="entry name" value="MTase_slr0722"/>
    <property type="match status" value="1"/>
</dbReference>
<dbReference type="InterPro" id="IPR006700">
    <property type="entry name" value="RsmE"/>
</dbReference>
<evidence type="ECO:0000256" key="3">
    <source>
        <dbReference type="ARBA" id="ARBA00012328"/>
    </source>
</evidence>
<keyword evidence="7 12" id="KW-0489">Methyltransferase</keyword>
<evidence type="ECO:0000256" key="4">
    <source>
        <dbReference type="ARBA" id="ARBA00013673"/>
    </source>
</evidence>
<sequence>MYRFFAYEKINDSFILDNELINHLKVIRIKDKEFLINFENEFYLCKYEYPDKANIIKKLDINNEIDQDIIVAIPLIKQANFEIALQKCTELGVKRIYPFISEFCDKSNLKFENKKQRYQKIILEAAQQSFRNKIPYLEDPIDFDKLISLNIKNKILAYEKEFNNALNNKYEEVLLIVGPEGGFSKQEIEKAKENNVSIVALTKSILRAETAIIYMVSKIN</sequence>
<keyword evidence="9 12" id="KW-0949">S-adenosyl-L-methionine</keyword>
<dbReference type="Gene3D" id="2.40.240.20">
    <property type="entry name" value="Hypothetical PUA domain-like, domain 1"/>
    <property type="match status" value="1"/>
</dbReference>
<dbReference type="NCBIfam" id="NF008701">
    <property type="entry name" value="PRK11713.5-5"/>
    <property type="match status" value="1"/>
</dbReference>
<dbReference type="EC" id="2.1.1.193" evidence="3 12"/>
<dbReference type="PANTHER" id="PTHR30027">
    <property type="entry name" value="RIBOSOMAL RNA SMALL SUBUNIT METHYLTRANSFERASE E"/>
    <property type="match status" value="1"/>
</dbReference>
<dbReference type="RefSeq" id="WP_124724547.1">
    <property type="nucleotide sequence ID" value="NZ_CP034044.1"/>
</dbReference>
<keyword evidence="8 12" id="KW-0808">Transferase</keyword>
<name>A0A3G8LHL6_9MOLU</name>
<keyword evidence="6 12" id="KW-0698">rRNA processing</keyword>
<gene>
    <name evidence="14" type="ORF">EGN60_02740</name>
    <name evidence="15" type="ORF">FJM01_02630</name>
</gene>
<protein>
    <recommendedName>
        <fullName evidence="4 12">Ribosomal RNA small subunit methyltransferase E</fullName>
        <ecNumber evidence="3 12">2.1.1.193</ecNumber>
    </recommendedName>
</protein>
<evidence type="ECO:0000259" key="13">
    <source>
        <dbReference type="Pfam" id="PF04452"/>
    </source>
</evidence>
<dbReference type="EMBL" id="VFSY01000027">
    <property type="protein sequence ID" value="TPI01306.1"/>
    <property type="molecule type" value="Genomic_DNA"/>
</dbReference>
<dbReference type="InterPro" id="IPR029026">
    <property type="entry name" value="tRNA_m1G_MTases_N"/>
</dbReference>
<comment type="catalytic activity">
    <reaction evidence="11 12">
        <text>uridine(1498) in 16S rRNA + S-adenosyl-L-methionine = N(3)-methyluridine(1498) in 16S rRNA + S-adenosyl-L-homocysteine + H(+)</text>
        <dbReference type="Rhea" id="RHEA:42920"/>
        <dbReference type="Rhea" id="RHEA-COMP:10283"/>
        <dbReference type="Rhea" id="RHEA-COMP:10284"/>
        <dbReference type="ChEBI" id="CHEBI:15378"/>
        <dbReference type="ChEBI" id="CHEBI:57856"/>
        <dbReference type="ChEBI" id="CHEBI:59789"/>
        <dbReference type="ChEBI" id="CHEBI:65315"/>
        <dbReference type="ChEBI" id="CHEBI:74502"/>
        <dbReference type="EC" id="2.1.1.193"/>
    </reaction>
</comment>
<comment type="subcellular location">
    <subcellularLocation>
        <location evidence="1 12">Cytoplasm</location>
    </subcellularLocation>
</comment>